<evidence type="ECO:0008006" key="2">
    <source>
        <dbReference type="Google" id="ProtNLM"/>
    </source>
</evidence>
<dbReference type="EMBL" id="VSSQ01060866">
    <property type="protein sequence ID" value="MPN14263.1"/>
    <property type="molecule type" value="Genomic_DNA"/>
</dbReference>
<dbReference type="AlphaFoldDB" id="A0A645FQ14"/>
<reference evidence="1" key="1">
    <citation type="submission" date="2019-08" db="EMBL/GenBank/DDBJ databases">
        <authorList>
            <person name="Kucharzyk K."/>
            <person name="Murdoch R.W."/>
            <person name="Higgins S."/>
            <person name="Loffler F."/>
        </authorList>
    </citation>
    <scope>NUCLEOTIDE SEQUENCE</scope>
</reference>
<accession>A0A645FQ14</accession>
<evidence type="ECO:0000313" key="1">
    <source>
        <dbReference type="EMBL" id="MPN14263.1"/>
    </source>
</evidence>
<organism evidence="1">
    <name type="scientific">bioreactor metagenome</name>
    <dbReference type="NCBI Taxonomy" id="1076179"/>
    <lineage>
        <taxon>unclassified sequences</taxon>
        <taxon>metagenomes</taxon>
        <taxon>ecological metagenomes</taxon>
    </lineage>
</organism>
<protein>
    <recommendedName>
        <fullName evidence="2">Transcriptional regulator</fullName>
    </recommendedName>
</protein>
<comment type="caution">
    <text evidence="1">The sequence shown here is derived from an EMBL/GenBank/DDBJ whole genome shotgun (WGS) entry which is preliminary data.</text>
</comment>
<name>A0A645FQ14_9ZZZZ</name>
<gene>
    <name evidence="1" type="ORF">SDC9_161589</name>
</gene>
<sequence length="268" mass="30056">MPVSSVALAIRTLEEAGLIFTESMPGIRGTLKLSTRKIDSLSMDFMPFEEHTGSLLTLRMPVGCFSRAGQIKPTCGMVSAANIIGEYDNPRTFYHNDRFSAQLLWFRQGFLEYMFGILNIDEIEIDWLELSFEACSEAPIYRDPWKSDIGVSINGKMLGIWTSPCDCGEHRGRLNPAWWTDLATQHGFLKIWRVDHHGSYLDSQIVSNTTLNDLQLCASDAITVRIEVPANAENVGGINLFGDQFGDFSQDIILRVGYHMKEAASHKV</sequence>
<proteinExistence type="predicted"/>